<dbReference type="GO" id="GO:0004479">
    <property type="term" value="F:methionyl-tRNA formyltransferase activity"/>
    <property type="evidence" value="ECO:0007669"/>
    <property type="project" value="TreeGrafter"/>
</dbReference>
<evidence type="ECO:0000313" key="3">
    <source>
        <dbReference type="Proteomes" id="UP000007875"/>
    </source>
</evidence>
<protein>
    <recommendedName>
        <fullName evidence="1">Formyl transferase N-terminal domain-containing protein</fullName>
    </recommendedName>
</protein>
<evidence type="ECO:0000259" key="1">
    <source>
        <dbReference type="Pfam" id="PF00551"/>
    </source>
</evidence>
<proteinExistence type="predicted"/>
<sequence>RCNQARSITIFARCRQQNAIKPPPYKILFFGSDHFALSTLEKLHNSGQRDLKIIKELEVVCLAHSNARNSVIYKYSQENDIPTHFWGSLPPLGYFDMGVIVSFGKMMPRKVIESFELGMINVHGSLLPALRG</sequence>
<reference evidence="2" key="2">
    <citation type="submission" date="2025-08" db="UniProtKB">
        <authorList>
            <consortium name="Ensembl"/>
        </authorList>
    </citation>
    <scope>IDENTIFICATION</scope>
</reference>
<dbReference type="Ensembl" id="ENSCSAVT00000001452.1">
    <property type="protein sequence ID" value="ENSCSAVP00000001433.1"/>
    <property type="gene ID" value="ENSCSAVG00000000811.1"/>
</dbReference>
<keyword evidence="3" id="KW-1185">Reference proteome</keyword>
<organism evidence="2 3">
    <name type="scientific">Ciona savignyi</name>
    <name type="common">Pacific transparent sea squirt</name>
    <dbReference type="NCBI Taxonomy" id="51511"/>
    <lineage>
        <taxon>Eukaryota</taxon>
        <taxon>Metazoa</taxon>
        <taxon>Chordata</taxon>
        <taxon>Tunicata</taxon>
        <taxon>Ascidiacea</taxon>
        <taxon>Phlebobranchia</taxon>
        <taxon>Cionidae</taxon>
        <taxon>Ciona</taxon>
    </lineage>
</organism>
<dbReference type="Pfam" id="PF00551">
    <property type="entry name" value="Formyl_trans_N"/>
    <property type="match status" value="1"/>
</dbReference>
<reference evidence="3" key="1">
    <citation type="submission" date="2003-08" db="EMBL/GenBank/DDBJ databases">
        <authorList>
            <person name="Birren B."/>
            <person name="Nusbaum C."/>
            <person name="Abebe A."/>
            <person name="Abouelleil A."/>
            <person name="Adekoya E."/>
            <person name="Ait-zahra M."/>
            <person name="Allen N."/>
            <person name="Allen T."/>
            <person name="An P."/>
            <person name="Anderson M."/>
            <person name="Anderson S."/>
            <person name="Arachchi H."/>
            <person name="Armbruster J."/>
            <person name="Bachantsang P."/>
            <person name="Baldwin J."/>
            <person name="Barry A."/>
            <person name="Bayul T."/>
            <person name="Blitshsteyn B."/>
            <person name="Bloom T."/>
            <person name="Blye J."/>
            <person name="Boguslavskiy L."/>
            <person name="Borowsky M."/>
            <person name="Boukhgalter B."/>
            <person name="Brunache A."/>
            <person name="Butler J."/>
            <person name="Calixte N."/>
            <person name="Calvo S."/>
            <person name="Camarata J."/>
            <person name="Campo K."/>
            <person name="Chang J."/>
            <person name="Cheshatsang Y."/>
            <person name="Citroen M."/>
            <person name="Collymore A."/>
            <person name="Considine T."/>
            <person name="Cook A."/>
            <person name="Cooke P."/>
            <person name="Corum B."/>
            <person name="Cuomo C."/>
            <person name="David R."/>
            <person name="Dawoe T."/>
            <person name="Degray S."/>
            <person name="Dodge S."/>
            <person name="Dooley K."/>
            <person name="Dorje P."/>
            <person name="Dorjee K."/>
            <person name="Dorris L."/>
            <person name="Duffey N."/>
            <person name="Dupes A."/>
            <person name="Elkins T."/>
            <person name="Engels R."/>
            <person name="Erickson J."/>
            <person name="Farina A."/>
            <person name="Faro S."/>
            <person name="Ferreira P."/>
            <person name="Fischer H."/>
            <person name="Fitzgerald M."/>
            <person name="Foley K."/>
            <person name="Gage D."/>
            <person name="Galagan J."/>
            <person name="Gearin G."/>
            <person name="Gnerre S."/>
            <person name="Gnirke A."/>
            <person name="Goyette A."/>
            <person name="Graham J."/>
            <person name="Grandbois E."/>
            <person name="Gyaltsen K."/>
            <person name="Hafez N."/>
            <person name="Hagopian D."/>
            <person name="Hagos B."/>
            <person name="Hall J."/>
            <person name="Hatcher B."/>
            <person name="Heller A."/>
            <person name="Higgins H."/>
            <person name="Honan T."/>
            <person name="Horn A."/>
            <person name="Houde N."/>
            <person name="Hughes L."/>
            <person name="Hulme W."/>
            <person name="Husby E."/>
            <person name="Iliev I."/>
            <person name="Jaffe D."/>
            <person name="Jones C."/>
            <person name="Kamal M."/>
            <person name="Kamat A."/>
            <person name="Kamvysselis M."/>
            <person name="Karlsson E."/>
            <person name="Kells C."/>
            <person name="Kieu A."/>
            <person name="Kisner P."/>
            <person name="Kodira C."/>
            <person name="Kulbokas E."/>
            <person name="Labutti K."/>
            <person name="Lama D."/>
            <person name="Landers T."/>
            <person name="Leger J."/>
            <person name="Levine S."/>
            <person name="Lewis D."/>
            <person name="Lewis T."/>
            <person name="Lindblad-toh K."/>
            <person name="Liu X."/>
            <person name="Lokyitsang T."/>
            <person name="Lokyitsang Y."/>
            <person name="Lucien O."/>
            <person name="Lui A."/>
            <person name="Ma L.J."/>
            <person name="Mabbitt R."/>
            <person name="Macdonald J."/>
            <person name="Maclean C."/>
            <person name="Major J."/>
            <person name="Manning J."/>
            <person name="Marabella R."/>
            <person name="Maru K."/>
            <person name="Matthews C."/>
            <person name="Mauceli E."/>
            <person name="Mccarthy M."/>
            <person name="Mcdonough S."/>
            <person name="Mcghee T."/>
            <person name="Meldrim J."/>
            <person name="Meneus L."/>
            <person name="Mesirov J."/>
            <person name="Mihalev A."/>
            <person name="Mihova T."/>
            <person name="Mikkelsen T."/>
            <person name="Mlenga V."/>
            <person name="Moru K."/>
            <person name="Mozes J."/>
            <person name="Mulrain L."/>
            <person name="Munson G."/>
            <person name="Naylor J."/>
            <person name="Newes C."/>
            <person name="Nguyen C."/>
            <person name="Nguyen N."/>
            <person name="Nguyen T."/>
            <person name="Nicol R."/>
            <person name="Nielsen C."/>
            <person name="Nizzari M."/>
            <person name="Norbu C."/>
            <person name="Norbu N."/>
            <person name="O'donnell P."/>
            <person name="Okoawo O."/>
            <person name="O'leary S."/>
            <person name="Omotosho B."/>
            <person name="O'neill K."/>
            <person name="Osman S."/>
            <person name="Parker S."/>
            <person name="Perrin D."/>
            <person name="Phunkhang P."/>
            <person name="Piqani B."/>
            <person name="Purcell S."/>
            <person name="Rachupka T."/>
            <person name="Ramasamy U."/>
            <person name="Rameau R."/>
            <person name="Ray V."/>
            <person name="Raymond C."/>
            <person name="Retta R."/>
            <person name="Richardson S."/>
            <person name="Rise C."/>
            <person name="Rodriguez J."/>
            <person name="Rogers J."/>
            <person name="Rogov P."/>
            <person name="Rutman M."/>
            <person name="Schupbach R."/>
            <person name="Seaman C."/>
            <person name="Settipalli S."/>
            <person name="Sharpe T."/>
            <person name="Sheridan J."/>
            <person name="Sherpa N."/>
            <person name="Shi J."/>
            <person name="Smirnov S."/>
            <person name="Smith C."/>
            <person name="Sougnez C."/>
            <person name="Spencer B."/>
            <person name="Stalker J."/>
            <person name="Stange-thomann N."/>
            <person name="Stavropoulos S."/>
            <person name="Stetson K."/>
            <person name="Stone C."/>
            <person name="Stone S."/>
            <person name="Stubbs M."/>
            <person name="Talamas J."/>
            <person name="Tchuinga P."/>
            <person name="Tenzing P."/>
            <person name="Tesfaye S."/>
            <person name="Theodore J."/>
            <person name="Thoulutsang Y."/>
            <person name="Topham K."/>
            <person name="Towey S."/>
            <person name="Tsamla T."/>
            <person name="Tsomo N."/>
            <person name="Vallee D."/>
            <person name="Vassiliev H."/>
            <person name="Venkataraman V."/>
            <person name="Vinson J."/>
            <person name="Vo A."/>
            <person name="Wade C."/>
            <person name="Wang S."/>
            <person name="Wangchuk T."/>
            <person name="Wangdi T."/>
            <person name="Whittaker C."/>
            <person name="Wilkinson J."/>
            <person name="Wu Y."/>
            <person name="Wyman D."/>
            <person name="Yadav S."/>
            <person name="Yang S."/>
            <person name="Yang X."/>
            <person name="Yeager S."/>
            <person name="Yee E."/>
            <person name="Young G."/>
            <person name="Zainoun J."/>
            <person name="Zembeck L."/>
            <person name="Zimmer A."/>
            <person name="Zody M."/>
            <person name="Lander E."/>
        </authorList>
    </citation>
    <scope>NUCLEOTIDE SEQUENCE [LARGE SCALE GENOMIC DNA]</scope>
</reference>
<dbReference type="STRING" id="51511.ENSCSAVP00000001433"/>
<dbReference type="OMA" id="FELGMIN"/>
<dbReference type="PANTHER" id="PTHR11138:SF5">
    <property type="entry name" value="METHIONYL-TRNA FORMYLTRANSFERASE, MITOCHONDRIAL"/>
    <property type="match status" value="1"/>
</dbReference>
<accession>H2Y7Y5</accession>
<dbReference type="AlphaFoldDB" id="H2Y7Y5"/>
<dbReference type="InterPro" id="IPR002376">
    <property type="entry name" value="Formyl_transf_N"/>
</dbReference>
<dbReference type="Gene3D" id="3.40.50.12230">
    <property type="match status" value="1"/>
</dbReference>
<dbReference type="Proteomes" id="UP000007875">
    <property type="component" value="Unassembled WGS sequence"/>
</dbReference>
<reference evidence="2" key="3">
    <citation type="submission" date="2025-09" db="UniProtKB">
        <authorList>
            <consortium name="Ensembl"/>
        </authorList>
    </citation>
    <scope>IDENTIFICATION</scope>
</reference>
<dbReference type="SUPFAM" id="SSF53328">
    <property type="entry name" value="Formyltransferase"/>
    <property type="match status" value="1"/>
</dbReference>
<dbReference type="HOGENOM" id="CLU_1921794_0_0_1"/>
<dbReference type="InterPro" id="IPR036477">
    <property type="entry name" value="Formyl_transf_N_sf"/>
</dbReference>
<feature type="domain" description="Formyl transferase N-terminal" evidence="1">
    <location>
        <begin position="96"/>
        <end position="132"/>
    </location>
</feature>
<dbReference type="InParanoid" id="H2Y7Y5"/>
<dbReference type="PANTHER" id="PTHR11138">
    <property type="entry name" value="METHIONYL-TRNA FORMYLTRANSFERASE"/>
    <property type="match status" value="1"/>
</dbReference>
<evidence type="ECO:0000313" key="2">
    <source>
        <dbReference type="Ensembl" id="ENSCSAVP00000001433.1"/>
    </source>
</evidence>
<dbReference type="GeneTree" id="ENSGT00390000017828"/>
<name>H2Y7Y5_CIOSA</name>
<dbReference type="GO" id="GO:0005739">
    <property type="term" value="C:mitochondrion"/>
    <property type="evidence" value="ECO:0007669"/>
    <property type="project" value="TreeGrafter"/>
</dbReference>